<dbReference type="InterPro" id="IPR003593">
    <property type="entry name" value="AAA+_ATPase"/>
</dbReference>
<dbReference type="Gene3D" id="3.30.450.90">
    <property type="match status" value="1"/>
</dbReference>
<evidence type="ECO:0000256" key="3">
    <source>
        <dbReference type="ARBA" id="ARBA00022840"/>
    </source>
</evidence>
<dbReference type="PANTHER" id="PTHR30258">
    <property type="entry name" value="TYPE II SECRETION SYSTEM PROTEIN GSPE-RELATED"/>
    <property type="match status" value="1"/>
</dbReference>
<organism evidence="5 6">
    <name type="scientific">Paenisporosarcina quisquiliarum</name>
    <dbReference type="NCBI Taxonomy" id="365346"/>
    <lineage>
        <taxon>Bacteria</taxon>
        <taxon>Bacillati</taxon>
        <taxon>Bacillota</taxon>
        <taxon>Bacilli</taxon>
        <taxon>Bacillales</taxon>
        <taxon>Caryophanaceae</taxon>
        <taxon>Paenisporosarcina</taxon>
    </lineage>
</organism>
<reference evidence="5" key="1">
    <citation type="submission" date="2022-05" db="EMBL/GenBank/DDBJ databases">
        <authorList>
            <person name="Colautti A."/>
            <person name="Iacumin L."/>
        </authorList>
    </citation>
    <scope>NUCLEOTIDE SEQUENCE</scope>
    <source>
        <strain evidence="5">SK 55</strain>
    </source>
</reference>
<dbReference type="Gene3D" id="3.40.50.300">
    <property type="entry name" value="P-loop containing nucleotide triphosphate hydrolases"/>
    <property type="match status" value="1"/>
</dbReference>
<dbReference type="GO" id="GO:0016887">
    <property type="term" value="F:ATP hydrolysis activity"/>
    <property type="evidence" value="ECO:0007669"/>
    <property type="project" value="TreeGrafter"/>
</dbReference>
<feature type="domain" description="Bacterial type II secretion system protein E" evidence="4">
    <location>
        <begin position="209"/>
        <end position="223"/>
    </location>
</feature>
<dbReference type="PANTHER" id="PTHR30258:SF2">
    <property type="entry name" value="COMG OPERON PROTEIN 1"/>
    <property type="match status" value="1"/>
</dbReference>
<dbReference type="NCBIfam" id="NF041000">
    <property type="entry name" value="ATPase_ComGA"/>
    <property type="match status" value="1"/>
</dbReference>
<keyword evidence="2" id="KW-0547">Nucleotide-binding</keyword>
<dbReference type="InterPro" id="IPR001482">
    <property type="entry name" value="T2SS/T4SS_dom"/>
</dbReference>
<dbReference type="CDD" id="cd01129">
    <property type="entry name" value="PulE-GspE-like"/>
    <property type="match status" value="1"/>
</dbReference>
<comment type="similarity">
    <text evidence="1">Belongs to the GSP E family.</text>
</comment>
<sequence length="347" mass="38654">MTELLNIIEQKSEELINRAVLARASDIHLIPASGLYTIYFRLHTKLVPAGKLHLDIGDRMISYFKFLSSLDISEKRKPQSGSFQQIFNSQQCSFRVSTLPSVQNKESLVIRVQLHDDSKPLQELALFQETAQLLHELMLSRQGLICITGPTGCGKTTTMYSLTSYSAHQLNRHVISLEDPVENSQSHLLQIQVNERSGISYASGLKAILRHSPDVIMIGEIRDAETAQAAVRASLTGHLVITTLHAKNPLGCLYRLMDLGIPIDDLQQAILGITSQQLVISSYEREGDRVTPNRSSLYEILHGQVLEQAIVSIKTGDTFSMPFENTLSNQYERGVKLGVIQVSPVTY</sequence>
<evidence type="ECO:0000256" key="2">
    <source>
        <dbReference type="ARBA" id="ARBA00022741"/>
    </source>
</evidence>
<dbReference type="RefSeq" id="WP_269925136.1">
    <property type="nucleotide sequence ID" value="NZ_JAMKBJ010000002.1"/>
</dbReference>
<evidence type="ECO:0000259" key="4">
    <source>
        <dbReference type="PROSITE" id="PS00662"/>
    </source>
</evidence>
<name>A0A9X3LEP9_9BACL</name>
<evidence type="ECO:0000256" key="1">
    <source>
        <dbReference type="ARBA" id="ARBA00006611"/>
    </source>
</evidence>
<accession>A0A9X3LEP9</accession>
<dbReference type="InterPro" id="IPR027417">
    <property type="entry name" value="P-loop_NTPase"/>
</dbReference>
<keyword evidence="3" id="KW-0067">ATP-binding</keyword>
<gene>
    <name evidence="5" type="primary">tadA</name>
    <name evidence="5" type="ORF">M9R32_02290</name>
</gene>
<evidence type="ECO:0000313" key="6">
    <source>
        <dbReference type="Proteomes" id="UP001152173"/>
    </source>
</evidence>
<dbReference type="PROSITE" id="PS00662">
    <property type="entry name" value="T2SP_E"/>
    <property type="match status" value="1"/>
</dbReference>
<dbReference type="SUPFAM" id="SSF52540">
    <property type="entry name" value="P-loop containing nucleoside triphosphate hydrolases"/>
    <property type="match status" value="1"/>
</dbReference>
<comment type="caution">
    <text evidence="5">The sequence shown here is derived from an EMBL/GenBank/DDBJ whole genome shotgun (WGS) entry which is preliminary data.</text>
</comment>
<dbReference type="Proteomes" id="UP001152173">
    <property type="component" value="Unassembled WGS sequence"/>
</dbReference>
<dbReference type="AlphaFoldDB" id="A0A9X3LEP9"/>
<dbReference type="SMART" id="SM00382">
    <property type="entry name" value="AAA"/>
    <property type="match status" value="1"/>
</dbReference>
<evidence type="ECO:0000313" key="5">
    <source>
        <dbReference type="EMBL" id="MCZ8536020.1"/>
    </source>
</evidence>
<dbReference type="EMBL" id="JAMKBJ010000002">
    <property type="protein sequence ID" value="MCZ8536020.1"/>
    <property type="molecule type" value="Genomic_DNA"/>
</dbReference>
<dbReference type="Pfam" id="PF00437">
    <property type="entry name" value="T2SSE"/>
    <property type="match status" value="1"/>
</dbReference>
<protein>
    <submittedName>
        <fullName evidence="5">Flp pilus assembly complex ATPase component TadA</fullName>
    </submittedName>
</protein>
<dbReference type="GO" id="GO:0005886">
    <property type="term" value="C:plasma membrane"/>
    <property type="evidence" value="ECO:0007669"/>
    <property type="project" value="TreeGrafter"/>
</dbReference>
<keyword evidence="6" id="KW-1185">Reference proteome</keyword>
<dbReference type="GO" id="GO:0005524">
    <property type="term" value="F:ATP binding"/>
    <property type="evidence" value="ECO:0007669"/>
    <property type="project" value="UniProtKB-KW"/>
</dbReference>
<proteinExistence type="inferred from homology"/>
<dbReference type="InterPro" id="IPR047667">
    <property type="entry name" value="ATPase_ComGA"/>
</dbReference>